<evidence type="ECO:0000259" key="6">
    <source>
        <dbReference type="SMART" id="SM00382"/>
    </source>
</evidence>
<evidence type="ECO:0000256" key="4">
    <source>
        <dbReference type="ARBA" id="ARBA00022840"/>
    </source>
</evidence>
<feature type="domain" description="AAA+ ATPase" evidence="6">
    <location>
        <begin position="155"/>
        <end position="296"/>
    </location>
</feature>
<comment type="similarity">
    <text evidence="1">Belongs to the disease resistance NB-LRR family.</text>
</comment>
<evidence type="ECO:0000256" key="5">
    <source>
        <dbReference type="SAM" id="Coils"/>
    </source>
</evidence>
<dbReference type="SUPFAM" id="SSF52540">
    <property type="entry name" value="P-loop containing nucleoside triphosphate hydrolases"/>
    <property type="match status" value="1"/>
</dbReference>
<dbReference type="PRINTS" id="PR00364">
    <property type="entry name" value="DISEASERSIST"/>
</dbReference>
<dbReference type="InterPro" id="IPR002182">
    <property type="entry name" value="NB-ARC"/>
</dbReference>
<dbReference type="PANTHER" id="PTHR33463:SF198">
    <property type="entry name" value="RPP4C3"/>
    <property type="match status" value="1"/>
</dbReference>
<dbReference type="InterPro" id="IPR050905">
    <property type="entry name" value="Plant_NBS-LRR"/>
</dbReference>
<dbReference type="GO" id="GO:0005524">
    <property type="term" value="F:ATP binding"/>
    <property type="evidence" value="ECO:0007669"/>
    <property type="project" value="UniProtKB-KW"/>
</dbReference>
<accession>A0AA88A8Q6</accession>
<keyword evidence="5" id="KW-0175">Coiled coil</keyword>
<comment type="caution">
    <text evidence="7">The sequence shown here is derived from an EMBL/GenBank/DDBJ whole genome shotgun (WGS) entry which is preliminary data.</text>
</comment>
<evidence type="ECO:0000313" key="7">
    <source>
        <dbReference type="EMBL" id="GMN47160.1"/>
    </source>
</evidence>
<dbReference type="Gene3D" id="1.10.8.430">
    <property type="entry name" value="Helical domain of apoptotic protease-activating factors"/>
    <property type="match status" value="1"/>
</dbReference>
<evidence type="ECO:0000313" key="8">
    <source>
        <dbReference type="Proteomes" id="UP001187192"/>
    </source>
</evidence>
<name>A0AA88A8Q6_FICCA</name>
<dbReference type="GO" id="GO:0006952">
    <property type="term" value="P:defense response"/>
    <property type="evidence" value="ECO:0007669"/>
    <property type="project" value="UniProtKB-KW"/>
</dbReference>
<feature type="coiled-coil region" evidence="5">
    <location>
        <begin position="23"/>
        <end position="50"/>
    </location>
</feature>
<evidence type="ECO:0000256" key="1">
    <source>
        <dbReference type="ARBA" id="ARBA00008894"/>
    </source>
</evidence>
<dbReference type="Pfam" id="PF23247">
    <property type="entry name" value="LRR_RPS2"/>
    <property type="match status" value="3"/>
</dbReference>
<keyword evidence="3" id="KW-0611">Plant defense</keyword>
<keyword evidence="4" id="KW-0067">ATP-binding</keyword>
<protein>
    <recommendedName>
        <fullName evidence="6">AAA+ ATPase domain-containing protein</fullName>
    </recommendedName>
</protein>
<dbReference type="InterPro" id="IPR032675">
    <property type="entry name" value="LRR_dom_sf"/>
</dbReference>
<dbReference type="InterPro" id="IPR057135">
    <property type="entry name" value="At4g27190-like_LRR"/>
</dbReference>
<dbReference type="InterPro" id="IPR003593">
    <property type="entry name" value="AAA+_ATPase"/>
</dbReference>
<keyword evidence="2" id="KW-0547">Nucleotide-binding</keyword>
<dbReference type="Pfam" id="PF00931">
    <property type="entry name" value="NB-ARC"/>
    <property type="match status" value="1"/>
</dbReference>
<keyword evidence="8" id="KW-1185">Reference proteome</keyword>
<dbReference type="GO" id="GO:0043531">
    <property type="term" value="F:ADP binding"/>
    <property type="evidence" value="ECO:0007669"/>
    <property type="project" value="InterPro"/>
</dbReference>
<dbReference type="SMART" id="SM00382">
    <property type="entry name" value="AAA"/>
    <property type="match status" value="1"/>
</dbReference>
<reference evidence="7" key="1">
    <citation type="submission" date="2023-07" db="EMBL/GenBank/DDBJ databases">
        <title>draft genome sequence of fig (Ficus carica).</title>
        <authorList>
            <person name="Takahashi T."/>
            <person name="Nishimura K."/>
        </authorList>
    </citation>
    <scope>NUCLEOTIDE SEQUENCE</scope>
</reference>
<dbReference type="EMBL" id="BTGU01000024">
    <property type="protein sequence ID" value="GMN47160.1"/>
    <property type="molecule type" value="Genomic_DNA"/>
</dbReference>
<dbReference type="SUPFAM" id="SSF52058">
    <property type="entry name" value="L domain-like"/>
    <property type="match status" value="2"/>
</dbReference>
<evidence type="ECO:0000256" key="2">
    <source>
        <dbReference type="ARBA" id="ARBA00022741"/>
    </source>
</evidence>
<evidence type="ECO:0000256" key="3">
    <source>
        <dbReference type="ARBA" id="ARBA00022821"/>
    </source>
</evidence>
<dbReference type="InterPro" id="IPR042197">
    <property type="entry name" value="Apaf_helical"/>
</dbReference>
<gene>
    <name evidence="7" type="ORF">TIFTF001_016327</name>
</gene>
<dbReference type="Gene3D" id="3.80.10.10">
    <property type="entry name" value="Ribonuclease Inhibitor"/>
    <property type="match status" value="4"/>
</dbReference>
<dbReference type="Gene3D" id="3.40.50.300">
    <property type="entry name" value="P-loop containing nucleotide triphosphate hydrolases"/>
    <property type="match status" value="1"/>
</dbReference>
<proteinExistence type="inferred from homology"/>
<organism evidence="7 8">
    <name type="scientific">Ficus carica</name>
    <name type="common">Common fig</name>
    <dbReference type="NCBI Taxonomy" id="3494"/>
    <lineage>
        <taxon>Eukaryota</taxon>
        <taxon>Viridiplantae</taxon>
        <taxon>Streptophyta</taxon>
        <taxon>Embryophyta</taxon>
        <taxon>Tracheophyta</taxon>
        <taxon>Spermatophyta</taxon>
        <taxon>Magnoliopsida</taxon>
        <taxon>eudicotyledons</taxon>
        <taxon>Gunneridae</taxon>
        <taxon>Pentapetalae</taxon>
        <taxon>rosids</taxon>
        <taxon>fabids</taxon>
        <taxon>Rosales</taxon>
        <taxon>Moraceae</taxon>
        <taxon>Ficeae</taxon>
        <taxon>Ficus</taxon>
    </lineage>
</organism>
<dbReference type="SUPFAM" id="SSF52047">
    <property type="entry name" value="RNI-like"/>
    <property type="match status" value="1"/>
</dbReference>
<dbReference type="PANTHER" id="PTHR33463">
    <property type="entry name" value="NB-ARC DOMAIN-CONTAINING PROTEIN-RELATED"/>
    <property type="match status" value="1"/>
</dbReference>
<sequence>MECVTGASSVRKVVKCSRNLGNLFHYTRNVDNLRTQVEELKDKRNSVKDGVGEAEKHGKSIRGSVQNWLSRADDIYDEAETFLNDVEGHAKARCSCESAPSLSTRNRLSREANKMVRAVRKLLDEGKSYEFKGEEAFETRMPIFEGIMEALRDPNVSVIGMYGMGGIGKTTLATEVARQAKEEKLFSEVVMTCVSQTPDIDDIQREIAKGIKIAGERRSPRRDKVKHKNIVLLILDDIWKSLDLPSVGILLERGQNGKKILVISRSLDVVRNLGAEKIFKIEVLSFGESIYLFNKAVGSIIEALDFQACGHEIVKECAGVPVAIETFAYALKDKPLLYWKNALVQLKLSNPTAMEGICQKVYSCISTSYDILSSEEVAALLLCSLHEEDEDIKVENLLRYSVGWGLFQEAHTLEEARCKVKILVDNLKSCCLLLDGNCQETVTMNKVVRYVATIIASKEKHVHYVQNVAKLEECLEEEKLKESKAISLLVYDDFCRVHEGLDCPELELFFMLHAFGSLPIPDPFFEKATKLRSLSLNGACLESLPPSFYLLQRLETLCLCSCDLKDIDWIGELKTLKVLDLSESTIEELPEKIGQLTCLQLLDLRGCRHLRVVKKNAISSLVRLEELYMAEEYDNWEVEGVVEGSNIASLLELKGLQQLTVLFLNVLDAKSLPKDLFSGKLKSYRISVGGKRSFDGAGISKSLYLNLDERSQLNELDLELLMKRSEELALEGFRGLDNVVCELDVNGFPLLKRLQFQNNDGVEYMVDDVGVACGVFPSLESLFLRKLSNMMCIFQQIHRKESFKELREIRVTNCPKLVTLLPLFIIERLHYIQVEECPMLEVIAEYIGVTRVINSIEANLALRCLTLKYLPNLTQFCWSYEHEESYRRHKWLFSGQISLPELEELTLYDLNIEGLWPLWLRSSYSLQNLKTLHVEDCNNLSHLLPFAIVRSLVQLKELRVRACRNMEVLVMMEEQGEEQRLEDISFCKLETLELFHLPRLRRFCAAACLSCPSLLKLTITGCKQLRNLAALLMQTLTSLNVERWELKNLMPSTAAKRLLQLKQLQIKDCFNIEVVVVSIFEQEEERFENIALFPKLKSLELTNLLKLKTFSDGDCKVKLPSLLKLTLRNCPKLETLATSMPIQASGDDKELGEVDLDVTPHLFNESGVLMFPDHLEELNLSWMNVTKLWVDQLPSNLYMQNLKSLIVGNCSNLRFLFSSIAVGRLVQLKQLSVYKEVLVIKEEEEGTSEDISFPKLECLELHNLPRLKWFCAEACVSCPSLLKLSVQECPKLVSIVFSPTPPQLTLHKQLDQEMDLLPGKSLQRMVTLDWEN</sequence>
<dbReference type="Proteomes" id="UP001187192">
    <property type="component" value="Unassembled WGS sequence"/>
</dbReference>
<dbReference type="InterPro" id="IPR027417">
    <property type="entry name" value="P-loop_NTPase"/>
</dbReference>